<dbReference type="Gene3D" id="1.10.510.10">
    <property type="entry name" value="Transferase(Phosphotransferase) domain 1"/>
    <property type="match status" value="1"/>
</dbReference>
<feature type="region of interest" description="Disordered" evidence="1">
    <location>
        <begin position="108"/>
        <end position="143"/>
    </location>
</feature>
<accession>Q91U95</accession>
<feature type="region of interest" description="Disordered" evidence="1">
    <location>
        <begin position="46"/>
        <end position="66"/>
    </location>
</feature>
<feature type="non-terminal residue" evidence="2">
    <location>
        <position position="250"/>
    </location>
</feature>
<organism evidence="2">
    <name type="scientific">Diadromus pulchellus ascovirus 4a</name>
    <dbReference type="NCBI Taxonomy" id="158683"/>
    <lineage>
        <taxon>Viruses</taxon>
        <taxon>Varidnaviria</taxon>
        <taxon>Bamfordvirae</taxon>
        <taxon>Nucleocytoviricota</taxon>
        <taxon>Megaviricetes</taxon>
        <taxon>Pimascovirales</taxon>
        <taxon>Pimascovirales incertae sedis</taxon>
        <taxon>Ascoviridae</taxon>
        <taxon>Toursvirus</taxon>
        <taxon>Toursvirus dptv1a</taxon>
    </lineage>
</organism>
<evidence type="ECO:0000313" key="2">
    <source>
        <dbReference type="EMBL" id="CAC38841.1"/>
    </source>
</evidence>
<sequence length="250" mass="28484">MFSSAIHIPALRLPQNCLLIALAEGTLVLLQLSTLSKRSTGFVRTLETAGRTSTRHGAGGRQRPHRLFRDRPGLLQIRQRRSQLYARKTRTRDSHSLVRGVLSLSQLPQTNHLHEEHKGRQGQGRRESVLEGRHRQNGKRRPGYFRIPGQFCNTSQIYQDASGGRGSFGRISTGDRSRRARRRARFVHNDLHTSNVVVKKCDKNLFILYRFDFAGKKRVALVKTRGYYPVIIDYGLSYSSECDGMASRDL</sequence>
<feature type="compositionally biased region" description="Basic and acidic residues" evidence="1">
    <location>
        <begin position="112"/>
        <end position="134"/>
    </location>
</feature>
<name>Q91U95_9VIRU</name>
<dbReference type="EMBL" id="AJ279815">
    <property type="protein sequence ID" value="CAC38841.1"/>
    <property type="molecule type" value="Genomic_DNA"/>
</dbReference>
<proteinExistence type="predicted"/>
<protein>
    <submittedName>
        <fullName evidence="2">ORF15</fullName>
    </submittedName>
</protein>
<evidence type="ECO:0000256" key="1">
    <source>
        <dbReference type="SAM" id="MobiDB-lite"/>
    </source>
</evidence>
<reference evidence="2" key="1">
    <citation type="journal article" date="2000" name="J. Gen. Virol.">
        <title>Phylogenetic position of the Diadromus pulchellus ascovirus DNA polymerase among viruses with large double-stranded DNA genomes.</title>
        <authorList>
            <person name="Stasiak K."/>
            <person name="Demattei M.V."/>
            <person name="Federici B.A."/>
            <person name="Bigot Y."/>
        </authorList>
    </citation>
    <scope>NUCLEOTIDE SEQUENCE</scope>
</reference>
<reference evidence="2" key="2">
    <citation type="submission" date="2001-05" db="EMBL/GenBank/DDBJ databases">
        <authorList>
            <person name="Bigot Y."/>
        </authorList>
    </citation>
    <scope>NUCLEOTIDE SEQUENCE</scope>
</reference>